<protein>
    <recommendedName>
        <fullName evidence="9">AI-2E family transporter</fullName>
    </recommendedName>
</protein>
<evidence type="ECO:0000256" key="5">
    <source>
        <dbReference type="ARBA" id="ARBA00023136"/>
    </source>
</evidence>
<feature type="transmembrane region" description="Helical" evidence="6">
    <location>
        <begin position="221"/>
        <end position="243"/>
    </location>
</feature>
<feature type="transmembrane region" description="Helical" evidence="6">
    <location>
        <begin position="159"/>
        <end position="185"/>
    </location>
</feature>
<feature type="transmembrane region" description="Helical" evidence="6">
    <location>
        <begin position="249"/>
        <end position="276"/>
    </location>
</feature>
<keyword evidence="8" id="KW-1185">Reference proteome</keyword>
<dbReference type="Proteomes" id="UP000007490">
    <property type="component" value="Chromosome"/>
</dbReference>
<keyword evidence="4 6" id="KW-1133">Transmembrane helix</keyword>
<evidence type="ECO:0008006" key="9">
    <source>
        <dbReference type="Google" id="ProtNLM"/>
    </source>
</evidence>
<evidence type="ECO:0000256" key="4">
    <source>
        <dbReference type="ARBA" id="ARBA00022989"/>
    </source>
</evidence>
<feature type="transmembrane region" description="Helical" evidence="6">
    <location>
        <begin position="73"/>
        <end position="106"/>
    </location>
</feature>
<evidence type="ECO:0000256" key="6">
    <source>
        <dbReference type="SAM" id="Phobius"/>
    </source>
</evidence>
<organism evidence="7 8">
    <name type="scientific">Methanobacterium lacus (strain AL-21)</name>
    <dbReference type="NCBI Taxonomy" id="877455"/>
    <lineage>
        <taxon>Archaea</taxon>
        <taxon>Methanobacteriati</taxon>
        <taxon>Methanobacteriota</taxon>
        <taxon>Methanomada group</taxon>
        <taxon>Methanobacteria</taxon>
        <taxon>Methanobacteriales</taxon>
        <taxon>Methanobacteriaceae</taxon>
        <taxon>Methanobacterium</taxon>
    </lineage>
</organism>
<dbReference type="HOGENOM" id="CLU_041771_3_0_2"/>
<dbReference type="GO" id="GO:0016020">
    <property type="term" value="C:membrane"/>
    <property type="evidence" value="ECO:0007669"/>
    <property type="project" value="UniProtKB-SubCell"/>
</dbReference>
<dbReference type="eggNOG" id="arCOG02642">
    <property type="taxonomic scope" value="Archaea"/>
</dbReference>
<evidence type="ECO:0000256" key="2">
    <source>
        <dbReference type="ARBA" id="ARBA00009773"/>
    </source>
</evidence>
<proteinExistence type="inferred from homology"/>
<accession>F0T8L9</accession>
<reference evidence="8" key="1">
    <citation type="submission" date="2011-02" db="EMBL/GenBank/DDBJ databases">
        <title>Complete sequence of Methanobacterium sp. AL-21.</title>
        <authorList>
            <consortium name="US DOE Joint Genome Institute"/>
            <person name="Lucas S."/>
            <person name="Copeland A."/>
            <person name="Lapidus A."/>
            <person name="Cheng J.-F."/>
            <person name="Goodwin L."/>
            <person name="Pitluck S."/>
            <person name="Chertkov O."/>
            <person name="Detter J.C."/>
            <person name="Han C."/>
            <person name="Tapia R."/>
            <person name="Land M."/>
            <person name="Hauser L."/>
            <person name="Kyrpides N."/>
            <person name="Ivanova N."/>
            <person name="Mikhailova N."/>
            <person name="Pagani I."/>
            <person name="Cadillo-Quiroz H."/>
            <person name="Imachi H."/>
            <person name="Zinder S."/>
            <person name="Liu W."/>
            <person name="Woyke T."/>
        </authorList>
    </citation>
    <scope>NUCLEOTIDE SEQUENCE [LARGE SCALE GENOMIC DNA]</scope>
    <source>
        <strain evidence="8">AL-21</strain>
    </source>
</reference>
<keyword evidence="5 6" id="KW-0472">Membrane</keyword>
<dbReference type="RefSeq" id="WP_013643912.1">
    <property type="nucleotide sequence ID" value="NC_015216.1"/>
</dbReference>
<dbReference type="STRING" id="877455.Metbo_0309"/>
<dbReference type="KEGG" id="mel:Metbo_0309"/>
<dbReference type="InterPro" id="IPR002549">
    <property type="entry name" value="AI-2E-like"/>
</dbReference>
<feature type="transmembrane region" description="Helical" evidence="6">
    <location>
        <begin position="20"/>
        <end position="53"/>
    </location>
</feature>
<dbReference type="PANTHER" id="PTHR21716:SF4">
    <property type="entry name" value="TRANSMEMBRANE PROTEIN 245"/>
    <property type="match status" value="1"/>
</dbReference>
<feature type="transmembrane region" description="Helical" evidence="6">
    <location>
        <begin position="283"/>
        <end position="303"/>
    </location>
</feature>
<dbReference type="Pfam" id="PF01594">
    <property type="entry name" value="AI-2E_transport"/>
    <property type="match status" value="1"/>
</dbReference>
<comment type="similarity">
    <text evidence="2">Belongs to the autoinducer-2 exporter (AI-2E) (TC 2.A.86) family.</text>
</comment>
<evidence type="ECO:0000256" key="1">
    <source>
        <dbReference type="ARBA" id="ARBA00004141"/>
    </source>
</evidence>
<comment type="subcellular location">
    <subcellularLocation>
        <location evidence="1">Membrane</location>
        <topology evidence="1">Multi-pass membrane protein</topology>
    </subcellularLocation>
</comment>
<reference evidence="7 8" key="2">
    <citation type="journal article" date="2014" name="Int. J. Syst. Evol. Microbiol.">
        <title>Methanobacterium paludis sp. nov. and a novel strain of Methanobacterium lacus isolated from northern peatlands.</title>
        <authorList>
            <person name="Cadillo-Quiroz H."/>
            <person name="Brauer S.L."/>
            <person name="Goodson N."/>
            <person name="Yavitt J.B."/>
            <person name="Zinder S.H."/>
        </authorList>
    </citation>
    <scope>NUCLEOTIDE SEQUENCE [LARGE SCALE GENOMIC DNA]</scope>
    <source>
        <strain evidence="7 8">AL-21</strain>
    </source>
</reference>
<dbReference type="EMBL" id="CP002551">
    <property type="protein sequence ID" value="ADZ08561.1"/>
    <property type="molecule type" value="Genomic_DNA"/>
</dbReference>
<evidence type="ECO:0000256" key="3">
    <source>
        <dbReference type="ARBA" id="ARBA00022692"/>
    </source>
</evidence>
<name>F0T8L9_METLA</name>
<evidence type="ECO:0000313" key="7">
    <source>
        <dbReference type="EMBL" id="ADZ08561.1"/>
    </source>
</evidence>
<dbReference type="GeneID" id="10276741"/>
<sequence length="377" mass="41813">MDYHILKQGYNMINGLKNNITSAIFIIILLMVVSAVLLTPMLSMVVLGAIFAYAIRPLSRKLEPYTKFQSVAIFVGMIIVILPLIIILLIFINTIISAAPSLIVFVKNLNLSSLNSTTLQNYPLIQQNFPGSSSSQMINSVVNSIYVGMGDVVRSVTEYLLGFVQSIPTLLLQLFIFFASTFYFARDGDRIWEYLNYIIPDDRKHYFKTLLKEIDLVLKSIFFGHFVTAALTGIISGIGFWIMGYPYPLFLGTLTGFFQLMPIIGHWPTIVALALYDLVIGNFLRAAAVISLGVLLSLMDMYVRPKVAGKYADIHPLIFLLGFICGPLVLGLVGFIIGPLVLGVTYAAVVAYKKENQDKNPEKLIDSKDAVKKDGSN</sequence>
<feature type="transmembrane region" description="Helical" evidence="6">
    <location>
        <begin position="318"/>
        <end position="349"/>
    </location>
</feature>
<dbReference type="AlphaFoldDB" id="F0T8L9"/>
<dbReference type="PANTHER" id="PTHR21716">
    <property type="entry name" value="TRANSMEMBRANE PROTEIN"/>
    <property type="match status" value="1"/>
</dbReference>
<gene>
    <name evidence="7" type="ordered locus">Metbo_0309</name>
</gene>
<keyword evidence="3 6" id="KW-0812">Transmembrane</keyword>
<evidence type="ECO:0000313" key="8">
    <source>
        <dbReference type="Proteomes" id="UP000007490"/>
    </source>
</evidence>